<dbReference type="Proteomes" id="UP001234297">
    <property type="component" value="Chromosome 6"/>
</dbReference>
<reference evidence="1 2" key="1">
    <citation type="journal article" date="2022" name="Hortic Res">
        <title>A haplotype resolved chromosomal level avocado genome allows analysis of novel avocado genes.</title>
        <authorList>
            <person name="Nath O."/>
            <person name="Fletcher S.J."/>
            <person name="Hayward A."/>
            <person name="Shaw L.M."/>
            <person name="Masouleh A.K."/>
            <person name="Furtado A."/>
            <person name="Henry R.J."/>
            <person name="Mitter N."/>
        </authorList>
    </citation>
    <scope>NUCLEOTIDE SEQUENCE [LARGE SCALE GENOMIC DNA]</scope>
    <source>
        <strain evidence="2">cv. Hass</strain>
    </source>
</reference>
<organism evidence="1 2">
    <name type="scientific">Persea americana</name>
    <name type="common">Avocado</name>
    <dbReference type="NCBI Taxonomy" id="3435"/>
    <lineage>
        <taxon>Eukaryota</taxon>
        <taxon>Viridiplantae</taxon>
        <taxon>Streptophyta</taxon>
        <taxon>Embryophyta</taxon>
        <taxon>Tracheophyta</taxon>
        <taxon>Spermatophyta</taxon>
        <taxon>Magnoliopsida</taxon>
        <taxon>Magnoliidae</taxon>
        <taxon>Laurales</taxon>
        <taxon>Lauraceae</taxon>
        <taxon>Persea</taxon>
    </lineage>
</organism>
<name>A0ACC2KZ60_PERAE</name>
<sequence>MTSKPIYSPKSDTSGRSASFHGRLPTNSDVPTAQIKRPESHPELLRRRGVASGNPISIENGSPRLMKLLLNVTIQRSLGPVHVVMSPESAVADLTKAALEMYVKEGRRPLLAETDPDSFELHYSPFSLESLNPEEKLINLGSRNFFLCPKPASVKSCSNEAKNGSKASYPLSRFMEFLL</sequence>
<dbReference type="EMBL" id="CM056814">
    <property type="protein sequence ID" value="KAJ8626529.1"/>
    <property type="molecule type" value="Genomic_DNA"/>
</dbReference>
<protein>
    <submittedName>
        <fullName evidence="1">Uncharacterized protein</fullName>
    </submittedName>
</protein>
<proteinExistence type="predicted"/>
<keyword evidence="2" id="KW-1185">Reference proteome</keyword>
<evidence type="ECO:0000313" key="2">
    <source>
        <dbReference type="Proteomes" id="UP001234297"/>
    </source>
</evidence>
<gene>
    <name evidence="1" type="ORF">MRB53_019836</name>
</gene>
<comment type="caution">
    <text evidence="1">The sequence shown here is derived from an EMBL/GenBank/DDBJ whole genome shotgun (WGS) entry which is preliminary data.</text>
</comment>
<accession>A0ACC2KZ60</accession>
<evidence type="ECO:0000313" key="1">
    <source>
        <dbReference type="EMBL" id="KAJ8626529.1"/>
    </source>
</evidence>